<evidence type="ECO:0000313" key="1">
    <source>
        <dbReference type="EMBL" id="KAJ9124590.1"/>
    </source>
</evidence>
<gene>
    <name evidence="1" type="ORF">QFC24_003383</name>
</gene>
<dbReference type="EMBL" id="JASBWV010000010">
    <property type="protein sequence ID" value="KAJ9124590.1"/>
    <property type="molecule type" value="Genomic_DNA"/>
</dbReference>
<proteinExistence type="predicted"/>
<organism evidence="1 2">
    <name type="scientific">Naganishia onofrii</name>
    <dbReference type="NCBI Taxonomy" id="1851511"/>
    <lineage>
        <taxon>Eukaryota</taxon>
        <taxon>Fungi</taxon>
        <taxon>Dikarya</taxon>
        <taxon>Basidiomycota</taxon>
        <taxon>Agaricomycotina</taxon>
        <taxon>Tremellomycetes</taxon>
        <taxon>Filobasidiales</taxon>
        <taxon>Filobasidiaceae</taxon>
        <taxon>Naganishia</taxon>
    </lineage>
</organism>
<reference evidence="1" key="1">
    <citation type="submission" date="2023-04" db="EMBL/GenBank/DDBJ databases">
        <title>Draft Genome sequencing of Naganishia species isolated from polar environments using Oxford Nanopore Technology.</title>
        <authorList>
            <person name="Leo P."/>
            <person name="Venkateswaran K."/>
        </authorList>
    </citation>
    <scope>NUCLEOTIDE SEQUENCE</scope>
    <source>
        <strain evidence="1">DBVPG 5303</strain>
    </source>
</reference>
<name>A0ACC2XMI7_9TREE</name>
<sequence length="1703" mass="184650">MIEVEDPPLPPPRAVRRTYGKPKQPVVDVAVSSSLSAVPDTSTDPVSPIDDNVDDKDTGEQDDPAVSHRTPSSSLDHDHTTSADIPGLAPLGGGDAGIPWDGLKKGKHADWRKAIADFDEEDEDPREVGDVGAGGEETNAYERAKALLKSTITGNGNDIQVNDDDSARTDHESATQEALSSSLPALTSDDPLALPLSNTIDERRRISHAEQDGEEETAPIRIRKRVVKPSAQLSPTLSSSSSSSSTGSKTPTRTHKRTRLDEDEHEHEHMATTTTSELPSSQPEYQRQLDLAREKAERKRLRRREKAAAAAVGNTSDEDDGHGREVEAEGEEEEGGLQTSPASPTLRRGLAQSGRRRRVVAASSDEEDDDGENNGAGDGGGSTPVPARNGTPTGTRKVKKRTVAVVDSSPVQPGLAAAGAAVVGLSDDEDGEDDEDEDGGFSKTLTNIFAKSAAARPRAPGLPSAENILQEEPPVEGDQEEVDQGAQSPTTTTTRGTRRNGKGRGKVGRRAVSSGSEGASSADDHAEARKRTRVKGLSKKEKELMNKEAAQMRAGKEVHLSRVRKEFTIASFITGSIPSLYVSFLIVAKIALSSTKTSCREWITSATKFPFKPISEVPGVPPLVHPRSEIPTQSSVVVPTPDSDIGQYSSQRDHQQQKQQQGYRRSSDPERAEPTAGDQTPTKTVPFRVTALGKGKPTDAGVVIIGSTLGSDDSVSGDDDDDGLGALKKMEMRARERQELAKRQQAFEEKQRMLKARKEAALKAQQQQEARTGTAAQGKAGVQTTTRPTLKAARPDSFLKGARVKQPNQGINIDSDSSDNDDDLVILDKPGARVVSAKSKVERLNPRELLDVKREGANGGGKARTGGLHFAPRPDVMTESMFQHAGQTFDQAGKRQREGKTKSNTDTKLSRITDQQSLAFLLERQKKMAAVEREKKERESGLKIRALQPRTQQLIDDETLEETRKAEEQRMAIGTDVDEAGGSGDEDDSEDSDFAPVDEEEAEEANGEESLVEETQQQEEDQQAMVTPEDEDAGAGNPLLTSAMGAVDSTDQETAEEALRQRKRKRLAVVDSDDEHEAAVRSTTLSSLTKPIEAGSEGVPESSLVSRKVSDNSDSAGASLAPGGFDDFGDGFGDCGGLSQFFNATQAPGTGFGSATQINGTGKGLDALRQGTPAAVHLPGFIVPIVPATAAVRDMAITGGEYNDDHTGYTPRPQKKQYLNSQGLFTQTTPKMNALQGRDSMVSVEEESMPFLKDDFVTSSEELEPTYQSNGANRATSEGFLEEASTPVAPLSRLKRRRDEDEDDADVDAVAATLPEDSDIDMPQLGAIDEDEDIAFPSSQPEQPFPAEVKKLDVLQQMMAAARSPPRAEKTRRNPGLAKEFFENEAELDLEEDNGFFSKLDDEDEDAEGDGVVENLVDDTERSKAQELKDAERRAEIDREYAEQEDARRQKIAQEVIDGKHKGRRRDGLDGVLSSDDEDDEDKRKAKRRWREMQKKPQGETQAFVQAYQGGLASDDSDDDVEADQSQPIPEGEQAKDDDEAEDAPTIRNSKPMAIREIEDQVRRLARQTREREEALEDEPIDLENTKMVYVDSDTDQEESQITISRRRDDQRSFRQDSGNKDSKYERWAATADTTDSRRVGANSSVMGGNNSLGRTSSTANRSGSFMSTGKSGKKGDKAALKPRASAVMGGVMAKKSGFEMNP</sequence>
<protein>
    <submittedName>
        <fullName evidence="1">Uncharacterized protein</fullName>
    </submittedName>
</protein>
<dbReference type="Proteomes" id="UP001234202">
    <property type="component" value="Unassembled WGS sequence"/>
</dbReference>
<keyword evidence="2" id="KW-1185">Reference proteome</keyword>
<accession>A0ACC2XMI7</accession>
<comment type="caution">
    <text evidence="1">The sequence shown here is derived from an EMBL/GenBank/DDBJ whole genome shotgun (WGS) entry which is preliminary data.</text>
</comment>
<evidence type="ECO:0000313" key="2">
    <source>
        <dbReference type="Proteomes" id="UP001234202"/>
    </source>
</evidence>